<organism evidence="3 4">
    <name type="scientific">Paludisphaera borealis</name>
    <dbReference type="NCBI Taxonomy" id="1387353"/>
    <lineage>
        <taxon>Bacteria</taxon>
        <taxon>Pseudomonadati</taxon>
        <taxon>Planctomycetota</taxon>
        <taxon>Planctomycetia</taxon>
        <taxon>Isosphaerales</taxon>
        <taxon>Isosphaeraceae</taxon>
        <taxon>Paludisphaera</taxon>
    </lineage>
</organism>
<dbReference type="AlphaFoldDB" id="A0A1U7CJ02"/>
<gene>
    <name evidence="3" type="ORF">BSF38_00296</name>
</gene>
<dbReference type="Gene3D" id="2.60.120.560">
    <property type="entry name" value="Exo-inulinase, domain 1"/>
    <property type="match status" value="1"/>
</dbReference>
<dbReference type="EMBL" id="CP019082">
    <property type="protein sequence ID" value="APW58888.1"/>
    <property type="molecule type" value="Genomic_DNA"/>
</dbReference>
<reference evidence="4" key="1">
    <citation type="submission" date="2016-12" db="EMBL/GenBank/DDBJ databases">
        <title>Comparative genomics of four Isosphaeraceae planctomycetes: a common pool of plasmids and glycoside hydrolase genes.</title>
        <authorList>
            <person name="Ivanova A."/>
        </authorList>
    </citation>
    <scope>NUCLEOTIDE SEQUENCE [LARGE SCALE GENOMIC DNA]</scope>
    <source>
        <strain evidence="4">PX4</strain>
    </source>
</reference>
<sequence length="241" mass="26505">MLLRFIIALVLVGTSATAARADDDALTAQEMKDGWLLLFDGATTKGWMTPKGKPLPASHVQDGSLNPHPCDYMLVYEKPLENFVLSLDFKITPNCNSGIFIRTNPLTARPGKDVGFNGVEIAIDATEGPGFHTTGAIYDLVATEVNAMKPVGEWNHIQITSDRSRIDVEVNGRRVSHVDFDEWNEPNKRPDGSAHKFDVAYKDHPRAGYIGLQDHGADCWYRNIKLRPLGPASGTPPADRP</sequence>
<feature type="signal peptide" evidence="1">
    <location>
        <begin position="1"/>
        <end position="21"/>
    </location>
</feature>
<keyword evidence="4" id="KW-1185">Reference proteome</keyword>
<dbReference type="GO" id="GO:0016787">
    <property type="term" value="F:hydrolase activity"/>
    <property type="evidence" value="ECO:0007669"/>
    <property type="project" value="InterPro"/>
</dbReference>
<evidence type="ECO:0000256" key="1">
    <source>
        <dbReference type="SAM" id="SignalP"/>
    </source>
</evidence>
<proteinExistence type="predicted"/>
<dbReference type="STRING" id="1387353.BSF38_00296"/>
<feature type="domain" description="3-keto-alpha-glucoside-1,2-lyase/3-keto-2-hydroxy-glucal hydratase" evidence="2">
    <location>
        <begin position="34"/>
        <end position="227"/>
    </location>
</feature>
<evidence type="ECO:0000313" key="3">
    <source>
        <dbReference type="EMBL" id="APW58888.1"/>
    </source>
</evidence>
<evidence type="ECO:0000313" key="4">
    <source>
        <dbReference type="Proteomes" id="UP000186309"/>
    </source>
</evidence>
<dbReference type="Proteomes" id="UP000186309">
    <property type="component" value="Chromosome"/>
</dbReference>
<dbReference type="RefSeq" id="WP_076343143.1">
    <property type="nucleotide sequence ID" value="NZ_CP019082.1"/>
</dbReference>
<name>A0A1U7CJ02_9BACT</name>
<dbReference type="Pfam" id="PF06439">
    <property type="entry name" value="3keto-disac_hyd"/>
    <property type="match status" value="1"/>
</dbReference>
<accession>A0A1U7CJ02</accession>
<dbReference type="KEGG" id="pbor:BSF38_00296"/>
<keyword evidence="1" id="KW-0732">Signal</keyword>
<evidence type="ECO:0000259" key="2">
    <source>
        <dbReference type="Pfam" id="PF06439"/>
    </source>
</evidence>
<feature type="chain" id="PRO_5010570163" description="3-keto-alpha-glucoside-1,2-lyase/3-keto-2-hydroxy-glucal hydratase domain-containing protein" evidence="1">
    <location>
        <begin position="22"/>
        <end position="241"/>
    </location>
</feature>
<protein>
    <recommendedName>
        <fullName evidence="2">3-keto-alpha-glucoside-1,2-lyase/3-keto-2-hydroxy-glucal hydratase domain-containing protein</fullName>
    </recommendedName>
</protein>
<dbReference type="OrthoDB" id="53343at2"/>
<dbReference type="InterPro" id="IPR010496">
    <property type="entry name" value="AL/BT2_dom"/>
</dbReference>